<dbReference type="PANTHER" id="PTHR10593">
    <property type="entry name" value="SERINE/THREONINE-PROTEIN KINASE RIO"/>
    <property type="match status" value="1"/>
</dbReference>
<dbReference type="GO" id="GO:0005634">
    <property type="term" value="C:nucleus"/>
    <property type="evidence" value="ECO:0007669"/>
    <property type="project" value="TreeGrafter"/>
</dbReference>
<dbReference type="Pfam" id="PF22996">
    <property type="entry name" value="C2H2-2nd_BIRD-IDD"/>
    <property type="match status" value="1"/>
</dbReference>
<dbReference type="AlphaFoldDB" id="A0A445GI01"/>
<comment type="caution">
    <text evidence="3">The sequence shown here is derived from an EMBL/GenBank/DDBJ whole genome shotgun (WGS) entry which is preliminary data.</text>
</comment>
<dbReference type="Gene3D" id="6.10.190.10">
    <property type="match status" value="1"/>
</dbReference>
<dbReference type="GO" id="GO:0003700">
    <property type="term" value="F:DNA-binding transcription factor activity"/>
    <property type="evidence" value="ECO:0007669"/>
    <property type="project" value="TreeGrafter"/>
</dbReference>
<dbReference type="Pfam" id="PF02705">
    <property type="entry name" value="K_trans"/>
    <property type="match status" value="1"/>
</dbReference>
<gene>
    <name evidence="3" type="ORF">D0Y65_043557</name>
</gene>
<dbReference type="InterPro" id="IPR053951">
    <property type="entry name" value="K_trans_N"/>
</dbReference>
<dbReference type="InterPro" id="IPR055186">
    <property type="entry name" value="C2H2-2nd_BIRD-IDD"/>
</dbReference>
<dbReference type="Proteomes" id="UP000289340">
    <property type="component" value="Chromosome 16"/>
</dbReference>
<dbReference type="EMBL" id="QZWG01000016">
    <property type="protein sequence ID" value="RZB60841.1"/>
    <property type="molecule type" value="Genomic_DNA"/>
</dbReference>
<feature type="domain" description="K+ potassium transporter integral membrane" evidence="1">
    <location>
        <begin position="150"/>
        <end position="300"/>
    </location>
</feature>
<evidence type="ECO:0000259" key="1">
    <source>
        <dbReference type="Pfam" id="PF02705"/>
    </source>
</evidence>
<feature type="domain" description="BIRD-IDD transcription factor second C2H2 zinc finger" evidence="2">
    <location>
        <begin position="471"/>
        <end position="505"/>
    </location>
</feature>
<accession>A0A445GI01</accession>
<organism evidence="3 4">
    <name type="scientific">Glycine soja</name>
    <name type="common">Wild soybean</name>
    <dbReference type="NCBI Taxonomy" id="3848"/>
    <lineage>
        <taxon>Eukaryota</taxon>
        <taxon>Viridiplantae</taxon>
        <taxon>Streptophyta</taxon>
        <taxon>Embryophyta</taxon>
        <taxon>Tracheophyta</taxon>
        <taxon>Spermatophyta</taxon>
        <taxon>Magnoliopsida</taxon>
        <taxon>eudicotyledons</taxon>
        <taxon>Gunneridae</taxon>
        <taxon>Pentapetalae</taxon>
        <taxon>rosids</taxon>
        <taxon>fabids</taxon>
        <taxon>Fabales</taxon>
        <taxon>Fabaceae</taxon>
        <taxon>Papilionoideae</taxon>
        <taxon>50 kb inversion clade</taxon>
        <taxon>NPAAA clade</taxon>
        <taxon>indigoferoid/millettioid clade</taxon>
        <taxon>Phaseoleae</taxon>
        <taxon>Glycine</taxon>
        <taxon>Glycine subgen. Soja</taxon>
    </lineage>
</organism>
<protein>
    <submittedName>
        <fullName evidence="3">Potassium transporter 23</fullName>
    </submittedName>
</protein>
<dbReference type="InterPro" id="IPR031140">
    <property type="entry name" value="IDD1-16"/>
</dbReference>
<evidence type="ECO:0000313" key="4">
    <source>
        <dbReference type="Proteomes" id="UP000289340"/>
    </source>
</evidence>
<dbReference type="PANTHER" id="PTHR10593:SF206">
    <property type="entry name" value="C2H2-TYPE DOMAIN-CONTAINING PROTEIN"/>
    <property type="match status" value="1"/>
</dbReference>
<evidence type="ECO:0000259" key="2">
    <source>
        <dbReference type="Pfam" id="PF22996"/>
    </source>
</evidence>
<evidence type="ECO:0000313" key="3">
    <source>
        <dbReference type="EMBL" id="RZB60841.1"/>
    </source>
</evidence>
<reference evidence="3 4" key="1">
    <citation type="submission" date="2018-09" db="EMBL/GenBank/DDBJ databases">
        <title>A high-quality reference genome of wild soybean provides a powerful tool to mine soybean genomes.</title>
        <authorList>
            <person name="Xie M."/>
            <person name="Chung C.Y.L."/>
            <person name="Li M.-W."/>
            <person name="Wong F.-L."/>
            <person name="Chan T.-F."/>
            <person name="Lam H.-M."/>
        </authorList>
    </citation>
    <scope>NUCLEOTIDE SEQUENCE [LARGE SCALE GENOMIC DNA]</scope>
    <source>
        <strain evidence="4">cv. W05</strain>
        <tissue evidence="3">Hypocotyl of etiolated seedlings</tissue>
    </source>
</reference>
<name>A0A445GI01_GLYSO</name>
<proteinExistence type="predicted"/>
<keyword evidence="4" id="KW-1185">Reference proteome</keyword>
<sequence length="511" mass="58138">MISSSLLPFRSNRASCDDIPSLLAVVTEFLWAILYNMTKSFTVVALDRTHISALIPSLCCICHIKKRTSIGFVFHNCLSCYVLFLLKEFNQASIQSCFIRPQIKDKVSLNRAKYPGHDLSIFDFPFCQILWTIFCAYVNQDLSLWPTIALAFKTLCVVYGDMGTSPLYVFIDVFSKVPIGSNDDILGALSLVMYTIALIPLAKYVFIVLKANDSGEGGMFALYSLICRYANVGLLPNLQQADEHISSFKVNLPTPEMERALKIKDTLERTSFFRNLLLELVILGASMVIGDGILTPKYQVHKQTTFLPELLFTYEAITKGNTMWNRLQVLAQTVYSWDPKSTYIHEPPYFKGMIMDPPGAHGVKDAYCLLNFGEISKTVSENDDTLQSLVKMGYKQVEALIAVERLAVLYDPFIYPEVEVIALTPQTLLATNRFFLEICQKGFQRGQNLQLHRRRHNLSWKLKKKSSKDMRKKVYVCPEATCDHHDPSRALGDLTGIKKHFFKKHVEKKWK</sequence>